<gene>
    <name evidence="2" type="ORF">AA20_12585</name>
</gene>
<dbReference type="InterPro" id="IPR012660">
    <property type="entry name" value="YiiD_C"/>
</dbReference>
<dbReference type="SUPFAM" id="SSF54637">
    <property type="entry name" value="Thioesterase/thiol ester dehydrase-isomerase"/>
    <property type="match status" value="1"/>
</dbReference>
<evidence type="ECO:0000259" key="1">
    <source>
        <dbReference type="Pfam" id="PF09500"/>
    </source>
</evidence>
<comment type="caution">
    <text evidence="2">The sequence shown here is derived from an EMBL/GenBank/DDBJ whole genome shotgun (WGS) entry which is preliminary data.</text>
</comment>
<dbReference type="NCBIfam" id="TIGR02447">
    <property type="entry name" value="yiiD_Cterm"/>
    <property type="match status" value="1"/>
</dbReference>
<evidence type="ECO:0000313" key="2">
    <source>
        <dbReference type="EMBL" id="KLD96190.1"/>
    </source>
</evidence>
<evidence type="ECO:0000313" key="3">
    <source>
        <dbReference type="Proteomes" id="UP000035514"/>
    </source>
</evidence>
<accession>A0A0G9JPW4</accession>
<dbReference type="AlphaFoldDB" id="A0A0G9JPW4"/>
<feature type="domain" description="Thioesterase putative" evidence="1">
    <location>
        <begin position="3"/>
        <end position="145"/>
    </location>
</feature>
<dbReference type="Proteomes" id="UP000035514">
    <property type="component" value="Unassembled WGS sequence"/>
</dbReference>
<dbReference type="Pfam" id="PF09500">
    <property type="entry name" value="YiiD_C"/>
    <property type="match status" value="1"/>
</dbReference>
<reference evidence="2 3" key="1">
    <citation type="submission" date="2014-01" db="EMBL/GenBank/DDBJ databases">
        <title>Development of a Comparative Genomic Fingerprinting Assay for High Resolution Genotyping of Arcobacter butzleri.</title>
        <authorList>
            <person name="Webb A.L."/>
            <person name="Inglis G.D."/>
            <person name="Kruczkiewicz P."/>
            <person name="Selinger L.B."/>
            <person name="Taboada E.N."/>
        </authorList>
    </citation>
    <scope>NUCLEOTIDE SEQUENCE [LARGE SCALE GENOMIC DNA]</scope>
    <source>
        <strain evidence="2 3">L348</strain>
    </source>
</reference>
<protein>
    <submittedName>
        <fullName evidence="2">Thioesterase</fullName>
    </submittedName>
</protein>
<dbReference type="EMBL" id="JAIQ01000172">
    <property type="protein sequence ID" value="KLD96190.1"/>
    <property type="molecule type" value="Genomic_DNA"/>
</dbReference>
<dbReference type="RefSeq" id="WP_004509671.1">
    <property type="nucleotide sequence ID" value="NZ_JAIQ01000172.1"/>
</dbReference>
<name>A0A0G9JPW4_9BACT</name>
<dbReference type="InterPro" id="IPR029069">
    <property type="entry name" value="HotDog_dom_sf"/>
</dbReference>
<organism evidence="2 3">
    <name type="scientific">Aliarcobacter butzleri L348</name>
    <dbReference type="NCBI Taxonomy" id="1447256"/>
    <lineage>
        <taxon>Bacteria</taxon>
        <taxon>Pseudomonadati</taxon>
        <taxon>Campylobacterota</taxon>
        <taxon>Epsilonproteobacteria</taxon>
        <taxon>Campylobacterales</taxon>
        <taxon>Arcobacteraceae</taxon>
        <taxon>Aliarcobacter</taxon>
    </lineage>
</organism>
<proteinExistence type="predicted"/>
<dbReference type="PATRIC" id="fig|1447256.3.peg.2467"/>
<sequence>MIKILENKLHNEIPLTKFMDLKITKYDEKELITIAPLNKNINDKGTAFGGSLATLTIISGWSICWLISKELEINSENIVVIKNEHSYRKPVTKELICHTKRPTKDEIENLKNKLLLKKSASIKISSQIIEDGEVCVDFTGYYVIKI</sequence>
<dbReference type="Gene3D" id="3.10.129.10">
    <property type="entry name" value="Hotdog Thioesterase"/>
    <property type="match status" value="1"/>
</dbReference>